<feature type="transmembrane region" description="Helical" evidence="2">
    <location>
        <begin position="78"/>
        <end position="103"/>
    </location>
</feature>
<evidence type="ECO:0000313" key="4">
    <source>
        <dbReference type="Proteomes" id="UP000622797"/>
    </source>
</evidence>
<feature type="compositionally biased region" description="Acidic residues" evidence="1">
    <location>
        <begin position="322"/>
        <end position="331"/>
    </location>
</feature>
<gene>
    <name evidence="3" type="ORF">FSARC_3981</name>
</gene>
<dbReference type="PANTHER" id="PTHR35184">
    <property type="entry name" value="YALI0C10208P"/>
    <property type="match status" value="1"/>
</dbReference>
<comment type="caution">
    <text evidence="3">The sequence shown here is derived from an EMBL/GenBank/DDBJ whole genome shotgun (WGS) entry which is preliminary data.</text>
</comment>
<feature type="region of interest" description="Disordered" evidence="1">
    <location>
        <begin position="302"/>
        <end position="331"/>
    </location>
</feature>
<feature type="transmembrane region" description="Helical" evidence="2">
    <location>
        <begin position="234"/>
        <end position="257"/>
    </location>
</feature>
<feature type="transmembrane region" description="Helical" evidence="2">
    <location>
        <begin position="109"/>
        <end position="131"/>
    </location>
</feature>
<protein>
    <recommendedName>
        <fullName evidence="5">Family c-likeg-protein-coupled receptor protein</fullName>
    </recommendedName>
</protein>
<dbReference type="Proteomes" id="UP000622797">
    <property type="component" value="Unassembled WGS sequence"/>
</dbReference>
<dbReference type="Pfam" id="PF11309">
    <property type="entry name" value="DUF3112"/>
    <property type="match status" value="1"/>
</dbReference>
<reference evidence="3" key="2">
    <citation type="submission" date="2020-05" db="EMBL/GenBank/DDBJ databases">
        <authorList>
            <person name="Kim H.-S."/>
            <person name="Proctor R.H."/>
            <person name="Brown D.W."/>
        </authorList>
    </citation>
    <scope>NUCLEOTIDE SEQUENCE</scope>
    <source>
        <strain evidence="3">NRRL 20472</strain>
    </source>
</reference>
<dbReference type="AlphaFoldDB" id="A0A8H4U3A8"/>
<feature type="transmembrane region" description="Helical" evidence="2">
    <location>
        <begin position="269"/>
        <end position="288"/>
    </location>
</feature>
<keyword evidence="2" id="KW-1133">Transmembrane helix</keyword>
<proteinExistence type="predicted"/>
<evidence type="ECO:0008006" key="5">
    <source>
        <dbReference type="Google" id="ProtNLM"/>
    </source>
</evidence>
<keyword evidence="2" id="KW-0812">Transmembrane</keyword>
<accession>A0A8H4U3A8</accession>
<dbReference type="EMBL" id="JABEXW010000190">
    <property type="protein sequence ID" value="KAF4968695.1"/>
    <property type="molecule type" value="Genomic_DNA"/>
</dbReference>
<evidence type="ECO:0000256" key="2">
    <source>
        <dbReference type="SAM" id="Phobius"/>
    </source>
</evidence>
<feature type="transmembrane region" description="Helical" evidence="2">
    <location>
        <begin position="151"/>
        <end position="173"/>
    </location>
</feature>
<keyword evidence="2" id="KW-0472">Membrane</keyword>
<name>A0A8H4U3A8_9HYPO</name>
<feature type="transmembrane region" description="Helical" evidence="2">
    <location>
        <begin position="193"/>
        <end position="214"/>
    </location>
</feature>
<keyword evidence="4" id="KW-1185">Reference proteome</keyword>
<dbReference type="OrthoDB" id="3357002at2759"/>
<evidence type="ECO:0000256" key="1">
    <source>
        <dbReference type="SAM" id="MobiDB-lite"/>
    </source>
</evidence>
<evidence type="ECO:0000313" key="3">
    <source>
        <dbReference type="EMBL" id="KAF4968695.1"/>
    </source>
</evidence>
<reference evidence="3" key="1">
    <citation type="journal article" date="2020" name="BMC Genomics">
        <title>Correction to: Identification and distribution of gene clusters required for synthesis of sphingolipid metabolism inhibitors in diverse species of the filamentous fungus Fusarium.</title>
        <authorList>
            <person name="Kim H.S."/>
            <person name="Lohmar J.M."/>
            <person name="Busman M."/>
            <person name="Brown D.W."/>
            <person name="Naumann T.A."/>
            <person name="Divon H.H."/>
            <person name="Lysoe E."/>
            <person name="Uhlig S."/>
            <person name="Proctor R.H."/>
        </authorList>
    </citation>
    <scope>NUCLEOTIDE SEQUENCE</scope>
    <source>
        <strain evidence="3">NRRL 20472</strain>
    </source>
</reference>
<dbReference type="InterPro" id="IPR021460">
    <property type="entry name" value="DUF3112"/>
</dbReference>
<organism evidence="3 4">
    <name type="scientific">Fusarium sarcochroum</name>
    <dbReference type="NCBI Taxonomy" id="1208366"/>
    <lineage>
        <taxon>Eukaryota</taxon>
        <taxon>Fungi</taxon>
        <taxon>Dikarya</taxon>
        <taxon>Ascomycota</taxon>
        <taxon>Pezizomycotina</taxon>
        <taxon>Sordariomycetes</taxon>
        <taxon>Hypocreomycetidae</taxon>
        <taxon>Hypocreales</taxon>
        <taxon>Nectriaceae</taxon>
        <taxon>Fusarium</taxon>
        <taxon>Fusarium lateritium species complex</taxon>
    </lineage>
</organism>
<feature type="transmembrane region" description="Helical" evidence="2">
    <location>
        <begin position="46"/>
        <end position="66"/>
    </location>
</feature>
<sequence length="337" mass="37223">MSSPATFVTLVLDGNISVLPLTIRQGPPYLPHGAVLGLIPSRLPDIPISSVLIVIFVLSATFNMTVLQLNLRRKHKFLLSGLLFGFSMARMMANVLRIAWAVHNDNARLVIAASIFANAGVLLLFIVNLILLQRIIRAYHPIIGWSKSLGWAFRFLYSCVVACLVMVIISVVYSYYTTEPHIKSQLRTVRLTAAVFLAILSFFPIPAVIITLLLPRSSPVDRFGSGSMHMKIILLIFTAALLSLGASFRAAGAFIQRPVDNPGWFNSKAVYYCSNYLIELIVVGSYSLSRFDRRFHVPNGSSAPGHYSSGGPSRTREKQNNADEETLDDEVTVAIRK</sequence>
<dbReference type="PANTHER" id="PTHR35184:SF1">
    <property type="entry name" value="INTEGRAL MEMBRANE PROTEIN"/>
    <property type="match status" value="1"/>
</dbReference>